<reference evidence="3" key="1">
    <citation type="journal article" date="2015" name="Proc. Natl. Acad. Sci. U.S.A.">
        <title>Genome sequencing of adzuki bean (Vigna angularis) provides insight into high starch and low fat accumulation and domestication.</title>
        <authorList>
            <person name="Yang K."/>
            <person name="Tian Z."/>
            <person name="Chen C."/>
            <person name="Luo L."/>
            <person name="Zhao B."/>
            <person name="Wang Z."/>
            <person name="Yu L."/>
            <person name="Li Y."/>
            <person name="Sun Y."/>
            <person name="Li W."/>
            <person name="Chen Y."/>
            <person name="Li Y."/>
            <person name="Zhang Y."/>
            <person name="Ai D."/>
            <person name="Zhao J."/>
            <person name="Shang C."/>
            <person name="Ma Y."/>
            <person name="Wu B."/>
            <person name="Wang M."/>
            <person name="Gao L."/>
            <person name="Sun D."/>
            <person name="Zhang P."/>
            <person name="Guo F."/>
            <person name="Wang W."/>
            <person name="Li Y."/>
            <person name="Wang J."/>
            <person name="Varshney R.K."/>
            <person name="Wang J."/>
            <person name="Ling H.Q."/>
            <person name="Wan P."/>
        </authorList>
    </citation>
    <scope>NUCLEOTIDE SEQUENCE</scope>
    <source>
        <strain evidence="3">cv. Jingnong 6</strain>
    </source>
</reference>
<accession>A0A0L9UJ29</accession>
<evidence type="ECO:0000259" key="1">
    <source>
        <dbReference type="Pfam" id="PF15072"/>
    </source>
</evidence>
<dbReference type="PANTHER" id="PTHR14523">
    <property type="entry name" value="UNCHARACTERIZED PROTEIN C17ORF53 HOMOLOG"/>
    <property type="match status" value="1"/>
</dbReference>
<dbReference type="PANTHER" id="PTHR14523:SF1">
    <property type="entry name" value="HOMOLOGOUS RECOMBINATION OB-FOLD PROTEIN"/>
    <property type="match status" value="1"/>
</dbReference>
<dbReference type="Pfam" id="PF15072">
    <property type="entry name" value="HROB"/>
    <property type="match status" value="2"/>
</dbReference>
<dbReference type="InterPro" id="IPR058570">
    <property type="entry name" value="HROB_OB"/>
</dbReference>
<gene>
    <name evidence="2" type="ORF">LR48_Vigan05g038200</name>
</gene>
<evidence type="ECO:0000313" key="3">
    <source>
        <dbReference type="Proteomes" id="UP000053144"/>
    </source>
</evidence>
<dbReference type="Proteomes" id="UP000053144">
    <property type="component" value="Chromosome 5"/>
</dbReference>
<dbReference type="InterPro" id="IPR028045">
    <property type="entry name" value="HROB"/>
</dbReference>
<dbReference type="GO" id="GO:0000725">
    <property type="term" value="P:recombinational repair"/>
    <property type="evidence" value="ECO:0007669"/>
    <property type="project" value="InterPro"/>
</dbReference>
<name>A0A0L9UJ29_PHAAN</name>
<dbReference type="EMBL" id="CM003375">
    <property type="protein sequence ID" value="KOM42778.1"/>
    <property type="molecule type" value="Genomic_DNA"/>
</dbReference>
<evidence type="ECO:0000313" key="2">
    <source>
        <dbReference type="EMBL" id="KOM42778.1"/>
    </source>
</evidence>
<dbReference type="Gramene" id="KOM42778">
    <property type="protein sequence ID" value="KOM42778"/>
    <property type="gene ID" value="LR48_Vigan05g038200"/>
</dbReference>
<feature type="domain" description="Homologous recombination OB-fold protein OB-fold" evidence="1">
    <location>
        <begin position="281"/>
        <end position="365"/>
    </location>
</feature>
<sequence>MEPWEELDIDESDLDSFICRCNSNDTVIPGPAGVIEAAMLNRQVNENIPTQEFLSDIAKASFDRDFTSNAWKIIEIVISFAGLLIKHEVEHISTLDSLRGTSKLSLLRCIVKACEHNGLSDMKITIRDPTGTVKASVHHKAIDHPEIGVHLKVGSVIILQDVFGSDIGGPTDDLQPRAMEPWEELDIDESDLDSFIRRCNSNDTVIPGPAGVIEAAMLNRQVNENIPTQEFLSDIAKASFDRDFTSNAWLWAEKFIDIHGLLIKHEVEHISTLDSLRGTSKLSLLRCIVKACEHNGLGDMKITIRDPTGTVKASVHHKAIDHPEIGVHLKVGSVIILQDVSIFSPIRETYYLNITLRNIVKVFGSDIGGPTDDLIRLSIPIDTNKPPTRSVADILSKLIPPLHKPEGTG</sequence>
<protein>
    <recommendedName>
        <fullName evidence="1">Homologous recombination OB-fold protein OB-fold domain-containing protein</fullName>
    </recommendedName>
</protein>
<proteinExistence type="predicted"/>
<dbReference type="AlphaFoldDB" id="A0A0L9UJ29"/>
<organism evidence="2 3">
    <name type="scientific">Phaseolus angularis</name>
    <name type="common">Azuki bean</name>
    <name type="synonym">Vigna angularis</name>
    <dbReference type="NCBI Taxonomy" id="3914"/>
    <lineage>
        <taxon>Eukaryota</taxon>
        <taxon>Viridiplantae</taxon>
        <taxon>Streptophyta</taxon>
        <taxon>Embryophyta</taxon>
        <taxon>Tracheophyta</taxon>
        <taxon>Spermatophyta</taxon>
        <taxon>Magnoliopsida</taxon>
        <taxon>eudicotyledons</taxon>
        <taxon>Gunneridae</taxon>
        <taxon>Pentapetalae</taxon>
        <taxon>rosids</taxon>
        <taxon>fabids</taxon>
        <taxon>Fabales</taxon>
        <taxon>Fabaceae</taxon>
        <taxon>Papilionoideae</taxon>
        <taxon>50 kb inversion clade</taxon>
        <taxon>NPAAA clade</taxon>
        <taxon>indigoferoid/millettioid clade</taxon>
        <taxon>Phaseoleae</taxon>
        <taxon>Vigna</taxon>
    </lineage>
</organism>
<feature type="domain" description="Homologous recombination OB-fold protein OB-fold" evidence="1">
    <location>
        <begin position="103"/>
        <end position="162"/>
    </location>
</feature>